<evidence type="ECO:0000256" key="1">
    <source>
        <dbReference type="SAM" id="Phobius"/>
    </source>
</evidence>
<dbReference type="OrthoDB" id="5406607at2759"/>
<organism evidence="2 3">
    <name type="scientific">Trichoderma longibrachiatum ATCC 18648</name>
    <dbReference type="NCBI Taxonomy" id="983965"/>
    <lineage>
        <taxon>Eukaryota</taxon>
        <taxon>Fungi</taxon>
        <taxon>Dikarya</taxon>
        <taxon>Ascomycota</taxon>
        <taxon>Pezizomycotina</taxon>
        <taxon>Sordariomycetes</taxon>
        <taxon>Hypocreomycetidae</taxon>
        <taxon>Hypocreales</taxon>
        <taxon>Hypocreaceae</taxon>
        <taxon>Trichoderma</taxon>
    </lineage>
</organism>
<reference evidence="2 3" key="1">
    <citation type="submission" date="2016-07" db="EMBL/GenBank/DDBJ databases">
        <title>Multiple horizontal gene transfer events from other fungi enriched the ability of initially mycotrophic Trichoderma (Ascomycota) to feed on dead plant biomass.</title>
        <authorList>
            <consortium name="DOE Joint Genome Institute"/>
            <person name="Aerts A."/>
            <person name="Atanasova L."/>
            <person name="Chenthamara K."/>
            <person name="Zhang J."/>
            <person name="Grujic M."/>
            <person name="Henrissat B."/>
            <person name="Kuo A."/>
            <person name="Salamov A."/>
            <person name="Lipzen A."/>
            <person name="Labutti K."/>
            <person name="Barry K."/>
            <person name="Miao Y."/>
            <person name="Rahimi M.J."/>
            <person name="Shen Q."/>
            <person name="Grigoriev I.V."/>
            <person name="Kubicek C.P."/>
            <person name="Druzhinina I.S."/>
        </authorList>
    </citation>
    <scope>NUCLEOTIDE SEQUENCE [LARGE SCALE GENOMIC DNA]</scope>
    <source>
        <strain evidence="2 3">ATCC 18648</strain>
    </source>
</reference>
<dbReference type="EMBL" id="KZ679135">
    <property type="protein sequence ID" value="PTB74739.1"/>
    <property type="molecule type" value="Genomic_DNA"/>
</dbReference>
<dbReference type="Proteomes" id="UP000240760">
    <property type="component" value="Unassembled WGS sequence"/>
</dbReference>
<proteinExistence type="predicted"/>
<keyword evidence="3" id="KW-1185">Reference proteome</keyword>
<keyword evidence="1" id="KW-0812">Transmembrane</keyword>
<evidence type="ECO:0000313" key="3">
    <source>
        <dbReference type="Proteomes" id="UP000240760"/>
    </source>
</evidence>
<evidence type="ECO:0000313" key="2">
    <source>
        <dbReference type="EMBL" id="PTB74739.1"/>
    </source>
</evidence>
<feature type="transmembrane region" description="Helical" evidence="1">
    <location>
        <begin position="440"/>
        <end position="464"/>
    </location>
</feature>
<feature type="transmembrane region" description="Helical" evidence="1">
    <location>
        <begin position="405"/>
        <end position="428"/>
    </location>
</feature>
<dbReference type="AlphaFoldDB" id="A0A2T4BZI3"/>
<keyword evidence="1" id="KW-1133">Transmembrane helix</keyword>
<feature type="transmembrane region" description="Helical" evidence="1">
    <location>
        <begin position="286"/>
        <end position="306"/>
    </location>
</feature>
<sequence length="478" mass="52038">MNFTFTVPEGSTNHGNPNLLCTPAKWYDVLIFFSANYFAHAASVIIEPGQNSASIIQYILFALVLPGAGVSRAVRAISRHAITERKNPLKRAARAGALCMVLKKPENGRYATLLRLQMEGRERLAKIQPGQTEKKTTKTKAEQLTISFIRKLVEVSVDVYVALERGAAQDDMDSMSEVFFTPSSHSPWWNPSDGYAPVPLATSIHGEHWLSDDSTYYLAMVPPEASMSFAFDTDKDGGNQEPSTQPSAVIASSYNLPKLFIGLIQAIWAVITIYRTRGDQIEQYGYAAFGLTVAPYATMSILNSLANMLNPDYPSMFLIRTPAMGKAEEEREGFFKGAICVELQDANPVGRNSSPAIVPTDDNSSGGKLSVIIWLACFCSLIPLAIVGILSGFQPGNSTQMERGFTMSWLVVGIFYGVGYGLQVFTPLADMALGGKSKWVLVLISCTALLLAVGVPMVGGMVVVGKMIRRFGICTLIR</sequence>
<feature type="transmembrane region" description="Helical" evidence="1">
    <location>
        <begin position="256"/>
        <end position="274"/>
    </location>
</feature>
<protein>
    <submittedName>
        <fullName evidence="2">Uncharacterized protein</fullName>
    </submittedName>
</protein>
<feature type="transmembrane region" description="Helical" evidence="1">
    <location>
        <begin position="371"/>
        <end position="393"/>
    </location>
</feature>
<name>A0A2T4BZI3_TRILO</name>
<accession>A0A2T4BZI3</accession>
<keyword evidence="1" id="KW-0472">Membrane</keyword>
<gene>
    <name evidence="2" type="ORF">M440DRAFT_1359162</name>
</gene>